<evidence type="ECO:0000313" key="3">
    <source>
        <dbReference type="Proteomes" id="UP001163064"/>
    </source>
</evidence>
<evidence type="ECO:0000313" key="2">
    <source>
        <dbReference type="EMBL" id="MCX3060257.1"/>
    </source>
</evidence>
<name>A0ABT3TTB5_9ACTN</name>
<evidence type="ECO:0000256" key="1">
    <source>
        <dbReference type="SAM" id="MobiDB-lite"/>
    </source>
</evidence>
<proteinExistence type="predicted"/>
<sequence>MVSRSGFTVRSYRSGVGAQPREQVRGLLLGAPGDVLGALGARVPLDGQVPAVDEPGHLVVGELACLQDRGALDGRAEIAAGAGRDDVVVARVVLDLALDPADDDAAGQLVGDLVETVEEDEALTGLQALLEPAGRFLLLVPSQSRPDHLGERQPFVGHEVVRDAAQVQQHGNVAPRALLGQAGAAGRVPQERGLAGAGRADDGEDGAALVVEEVGDRAPFVGGVVGEHVLGDQAGGPEGEADVDVDLVEFGRVVPDGGQSLLVHDPQALREVLGVHAPEVAQAAGEGAVRAVQPASAAQHDEIADEADGEPAGGQRRRVGGEERGGEEVVLADEAGEEAGQRGRGDEEREEAAESGQYSA</sequence>
<reference evidence="2" key="1">
    <citation type="submission" date="2022-10" db="EMBL/GenBank/DDBJ databases">
        <title>Streptomyces beihaiensis sp. nov., a chitin degrading actinobacterium, isolated from shrimp pond soil.</title>
        <authorList>
            <person name="Xie J."/>
            <person name="Shen N."/>
        </authorList>
    </citation>
    <scope>NUCLEOTIDE SEQUENCE</scope>
    <source>
        <strain evidence="2">GXMU-J5</strain>
    </source>
</reference>
<comment type="caution">
    <text evidence="2">The sequence shown here is derived from an EMBL/GenBank/DDBJ whole genome shotgun (WGS) entry which is preliminary data.</text>
</comment>
<accession>A0ABT3TTB5</accession>
<dbReference type="EMBL" id="JAPHNL010000094">
    <property type="protein sequence ID" value="MCX3060257.1"/>
    <property type="molecule type" value="Genomic_DNA"/>
</dbReference>
<gene>
    <name evidence="2" type="ORF">OFY01_10920</name>
</gene>
<organism evidence="2 3">
    <name type="scientific">Streptomyces beihaiensis</name>
    <dbReference type="NCBI Taxonomy" id="2984495"/>
    <lineage>
        <taxon>Bacteria</taxon>
        <taxon>Bacillati</taxon>
        <taxon>Actinomycetota</taxon>
        <taxon>Actinomycetes</taxon>
        <taxon>Kitasatosporales</taxon>
        <taxon>Streptomycetaceae</taxon>
        <taxon>Streptomyces</taxon>
    </lineage>
</organism>
<protein>
    <submittedName>
        <fullName evidence="2">Uncharacterized protein</fullName>
    </submittedName>
</protein>
<keyword evidence="3" id="KW-1185">Reference proteome</keyword>
<feature type="region of interest" description="Disordered" evidence="1">
    <location>
        <begin position="296"/>
        <end position="360"/>
    </location>
</feature>
<dbReference type="Proteomes" id="UP001163064">
    <property type="component" value="Unassembled WGS sequence"/>
</dbReference>